<accession>A0A937L712</accession>
<feature type="domain" description="Metalloprotease TldD/E N-terminal" evidence="2">
    <location>
        <begin position="29"/>
        <end position="93"/>
    </location>
</feature>
<comment type="similarity">
    <text evidence="1">Belongs to the peptidase U62 family.</text>
</comment>
<evidence type="ECO:0000259" key="4">
    <source>
        <dbReference type="Pfam" id="PF19290"/>
    </source>
</evidence>
<sequence>MSLSDNEAANIALAQKLIELTQAAGADAADVLVIDSASLSVSCRMGELEDTERAESRDIGLRAMLGRKQAFVSGSAVDDEALKQLAQRAVDMAQATPEDRYCGFAPEDRLTKTIPALDIADAHEPDSDALLAMAVACEGAARAVEGITNSEGGGAGWGRATTALATSHGFEGAYTSTSFSTSCAVIGGAGEAMERDYASHSARHLEDLDAPELIGQRAGERTVKRLNPRKIKSTKADVVYHPRVAASLLGHLSAAISGNAIARGTSFLRDSMGEKIMSAAVTIEDDPLRPRGLRSAGFDGEGVATEKLIPVDKGVLQCWWLDSASARQLELETNGRAARGIGGPPGPSATNLYMQNGKDSVETLLKNIGTGFYVTELIGMGVNGVTGDYSRGASGFWIENGEIAYPVSEITIAGNLKEMFLNMTPADDLEFRRGVNAPTILVEGMALAGL</sequence>
<dbReference type="SUPFAM" id="SSF111283">
    <property type="entry name" value="Putative modulator of DNA gyrase, PmbA/TldD"/>
    <property type="match status" value="1"/>
</dbReference>
<evidence type="ECO:0000256" key="1">
    <source>
        <dbReference type="ARBA" id="ARBA00005836"/>
    </source>
</evidence>
<gene>
    <name evidence="5" type="ORF">ISQ19_05490</name>
</gene>
<evidence type="ECO:0000259" key="3">
    <source>
        <dbReference type="Pfam" id="PF19289"/>
    </source>
</evidence>
<feature type="domain" description="Metalloprotease TldD/E central" evidence="4">
    <location>
        <begin position="124"/>
        <end position="226"/>
    </location>
</feature>
<proteinExistence type="inferred from homology"/>
<name>A0A937L712_9PROT</name>
<dbReference type="GO" id="GO:0006508">
    <property type="term" value="P:proteolysis"/>
    <property type="evidence" value="ECO:0007669"/>
    <property type="project" value="InterPro"/>
</dbReference>
<dbReference type="AlphaFoldDB" id="A0A937L712"/>
<evidence type="ECO:0000313" key="5">
    <source>
        <dbReference type="EMBL" id="MBL6762133.1"/>
    </source>
</evidence>
<dbReference type="GO" id="GO:0008237">
    <property type="term" value="F:metallopeptidase activity"/>
    <property type="evidence" value="ECO:0007669"/>
    <property type="project" value="InterPro"/>
</dbReference>
<dbReference type="Gene3D" id="3.30.2290.10">
    <property type="entry name" value="PmbA/TldD superfamily"/>
    <property type="match status" value="1"/>
</dbReference>
<dbReference type="EMBL" id="JADHOK010000075">
    <property type="protein sequence ID" value="MBL6762133.1"/>
    <property type="molecule type" value="Genomic_DNA"/>
</dbReference>
<feature type="domain" description="Metalloprotease TldD/E C-terminal" evidence="3">
    <location>
        <begin position="234"/>
        <end position="449"/>
    </location>
</feature>
<dbReference type="PANTHER" id="PTHR43421">
    <property type="entry name" value="METALLOPROTEASE PMBA"/>
    <property type="match status" value="1"/>
</dbReference>
<protein>
    <submittedName>
        <fullName evidence="5">TldD/PmbA family protein</fullName>
    </submittedName>
</protein>
<dbReference type="GO" id="GO:0005829">
    <property type="term" value="C:cytosol"/>
    <property type="evidence" value="ECO:0007669"/>
    <property type="project" value="TreeGrafter"/>
</dbReference>
<reference evidence="5" key="1">
    <citation type="submission" date="2020-10" db="EMBL/GenBank/DDBJ databases">
        <title>Microbiome of the Black Sea water column analyzed by genome centric metagenomics.</title>
        <authorList>
            <person name="Cabello-Yeves P.J."/>
            <person name="Callieri C."/>
            <person name="Picazo A."/>
            <person name="Mehrshad M."/>
            <person name="Haro-Moreno J.M."/>
            <person name="Roda-Garcia J."/>
            <person name="Dzembekova N."/>
            <person name="Slabakova V."/>
            <person name="Slabakova N."/>
            <person name="Moncheva S."/>
            <person name="Rodriguez-Valera F."/>
        </authorList>
    </citation>
    <scope>NUCLEOTIDE SEQUENCE</scope>
    <source>
        <strain evidence="5">BS307-5m-G5</strain>
    </source>
</reference>
<dbReference type="InterPro" id="IPR047657">
    <property type="entry name" value="PmbA"/>
</dbReference>
<comment type="caution">
    <text evidence="5">The sequence shown here is derived from an EMBL/GenBank/DDBJ whole genome shotgun (WGS) entry which is preliminary data.</text>
</comment>
<dbReference type="InterPro" id="IPR045570">
    <property type="entry name" value="Metalloprtase-TldD/E_cen_dom"/>
</dbReference>
<dbReference type="InterPro" id="IPR036059">
    <property type="entry name" value="TldD/PmbA_sf"/>
</dbReference>
<evidence type="ECO:0000259" key="2">
    <source>
        <dbReference type="Pfam" id="PF01523"/>
    </source>
</evidence>
<dbReference type="PANTHER" id="PTHR43421:SF1">
    <property type="entry name" value="METALLOPROTEASE PMBA"/>
    <property type="match status" value="1"/>
</dbReference>
<dbReference type="Pfam" id="PF01523">
    <property type="entry name" value="PmbA_TldD_1st"/>
    <property type="match status" value="1"/>
</dbReference>
<dbReference type="InterPro" id="IPR045569">
    <property type="entry name" value="Metalloprtase-TldD/E_C"/>
</dbReference>
<evidence type="ECO:0000313" key="6">
    <source>
        <dbReference type="Proteomes" id="UP000785783"/>
    </source>
</evidence>
<dbReference type="Proteomes" id="UP000785783">
    <property type="component" value="Unassembled WGS sequence"/>
</dbReference>
<dbReference type="InterPro" id="IPR035068">
    <property type="entry name" value="TldD/PmbA_N"/>
</dbReference>
<organism evidence="5 6">
    <name type="scientific">PS1 clade bacterium</name>
    <dbReference type="NCBI Taxonomy" id="2175152"/>
    <lineage>
        <taxon>Bacteria</taxon>
        <taxon>Pseudomonadati</taxon>
        <taxon>Pseudomonadota</taxon>
        <taxon>Alphaproteobacteria</taxon>
        <taxon>PS1 clade</taxon>
    </lineage>
</organism>
<dbReference type="Pfam" id="PF19290">
    <property type="entry name" value="PmbA_TldD_2nd"/>
    <property type="match status" value="1"/>
</dbReference>
<dbReference type="InterPro" id="IPR002510">
    <property type="entry name" value="Metalloprtase-TldD/E_N"/>
</dbReference>
<dbReference type="Pfam" id="PF19289">
    <property type="entry name" value="PmbA_TldD_3rd"/>
    <property type="match status" value="1"/>
</dbReference>